<gene>
    <name evidence="1" type="ORF">FBZ95_111167</name>
</gene>
<reference evidence="1 2" key="1">
    <citation type="submission" date="2019-06" db="EMBL/GenBank/DDBJ databases">
        <title>Genomic Encyclopedia of Type Strains, Phase IV (KMG-V): Genome sequencing to study the core and pangenomes of soil and plant-associated prokaryotes.</title>
        <authorList>
            <person name="Whitman W."/>
        </authorList>
    </citation>
    <scope>NUCLEOTIDE SEQUENCE [LARGE SCALE GENOMIC DNA]</scope>
    <source>
        <strain evidence="1 2">BR 10556</strain>
    </source>
</reference>
<dbReference type="AlphaFoldDB" id="A0A560HT07"/>
<protein>
    <submittedName>
        <fullName evidence="1">Uncharacterized protein</fullName>
    </submittedName>
</protein>
<comment type="caution">
    <text evidence="1">The sequence shown here is derived from an EMBL/GenBank/DDBJ whole genome shotgun (WGS) entry which is preliminary data.</text>
</comment>
<evidence type="ECO:0000313" key="1">
    <source>
        <dbReference type="EMBL" id="TWB68609.1"/>
    </source>
</evidence>
<dbReference type="EMBL" id="VITW01000011">
    <property type="protein sequence ID" value="TWB68609.1"/>
    <property type="molecule type" value="Genomic_DNA"/>
</dbReference>
<keyword evidence="2" id="KW-1185">Reference proteome</keyword>
<dbReference type="RefSeq" id="WP_167523735.1">
    <property type="nucleotide sequence ID" value="NZ_LWIG01000052.1"/>
</dbReference>
<proteinExistence type="predicted"/>
<accession>A0A560HT07</accession>
<evidence type="ECO:0000313" key="2">
    <source>
        <dbReference type="Proteomes" id="UP000315914"/>
    </source>
</evidence>
<organism evidence="1 2">
    <name type="scientific">Bradyrhizobium sacchari</name>
    <dbReference type="NCBI Taxonomy" id="1399419"/>
    <lineage>
        <taxon>Bacteria</taxon>
        <taxon>Pseudomonadati</taxon>
        <taxon>Pseudomonadota</taxon>
        <taxon>Alphaproteobacteria</taxon>
        <taxon>Hyphomicrobiales</taxon>
        <taxon>Nitrobacteraceae</taxon>
        <taxon>Bradyrhizobium</taxon>
    </lineage>
</organism>
<name>A0A560HT07_9BRAD</name>
<dbReference type="Proteomes" id="UP000315914">
    <property type="component" value="Unassembled WGS sequence"/>
</dbReference>
<sequence length="56" mass="6584">MAINKEWHRSHRMPPKTTREQRIAWHAAHKAACGCRDVPASIRPDVMKLLRSRRKP</sequence>